<dbReference type="AlphaFoldDB" id="A0A8D8GXY3"/>
<reference evidence="2" key="1">
    <citation type="submission" date="2021-05" db="EMBL/GenBank/DDBJ databases">
        <authorList>
            <person name="Alioto T."/>
            <person name="Alioto T."/>
            <person name="Gomez Garrido J."/>
        </authorList>
    </citation>
    <scope>NUCLEOTIDE SEQUENCE</scope>
</reference>
<protein>
    <submittedName>
        <fullName evidence="2">(northern house mosquito) hypothetical protein</fullName>
    </submittedName>
</protein>
<organism evidence="2">
    <name type="scientific">Culex pipiens</name>
    <name type="common">House mosquito</name>
    <dbReference type="NCBI Taxonomy" id="7175"/>
    <lineage>
        <taxon>Eukaryota</taxon>
        <taxon>Metazoa</taxon>
        <taxon>Ecdysozoa</taxon>
        <taxon>Arthropoda</taxon>
        <taxon>Hexapoda</taxon>
        <taxon>Insecta</taxon>
        <taxon>Pterygota</taxon>
        <taxon>Neoptera</taxon>
        <taxon>Endopterygota</taxon>
        <taxon>Diptera</taxon>
        <taxon>Nematocera</taxon>
        <taxon>Culicoidea</taxon>
        <taxon>Culicidae</taxon>
        <taxon>Culicinae</taxon>
        <taxon>Culicini</taxon>
        <taxon>Culex</taxon>
        <taxon>Culex</taxon>
    </lineage>
</organism>
<evidence type="ECO:0000256" key="1">
    <source>
        <dbReference type="SAM" id="MobiDB-lite"/>
    </source>
</evidence>
<evidence type="ECO:0000313" key="2">
    <source>
        <dbReference type="EMBL" id="CAG6523649.1"/>
    </source>
</evidence>
<proteinExistence type="predicted"/>
<dbReference type="EMBL" id="HBUE01293851">
    <property type="protein sequence ID" value="CAG6575323.1"/>
    <property type="molecule type" value="Transcribed_RNA"/>
</dbReference>
<feature type="compositionally biased region" description="Basic residues" evidence="1">
    <location>
        <begin position="86"/>
        <end position="101"/>
    </location>
</feature>
<accession>A0A8D8GXY3</accession>
<feature type="region of interest" description="Disordered" evidence="1">
    <location>
        <begin position="22"/>
        <end position="49"/>
    </location>
</feature>
<feature type="region of interest" description="Disordered" evidence="1">
    <location>
        <begin position="70"/>
        <end position="109"/>
    </location>
</feature>
<sequence>MSGQGRAMECFQYLLPVRASLHDDGSVRSGPVPTAPAKRSEGSEQVQDGVEVGRLVEVAHVKLPQRLFQVGPDPSRRKIRGPLAGRRAKVQRQAHRDKKSVRTLDVPTV</sequence>
<dbReference type="EMBL" id="HBUE01188067">
    <property type="protein sequence ID" value="CAG6523649.1"/>
    <property type="molecule type" value="Transcribed_RNA"/>
</dbReference>
<name>A0A8D8GXY3_CULPI</name>